<evidence type="ECO:0000313" key="2">
    <source>
        <dbReference type="EMBL" id="KKS69892.1"/>
    </source>
</evidence>
<dbReference type="PROSITE" id="PS51819">
    <property type="entry name" value="VOC"/>
    <property type="match status" value="1"/>
</dbReference>
<name>A0A0G1B9C7_9BACT</name>
<evidence type="ECO:0000259" key="1">
    <source>
        <dbReference type="PROSITE" id="PS51819"/>
    </source>
</evidence>
<dbReference type="PANTHER" id="PTHR33993">
    <property type="entry name" value="GLYOXALASE-RELATED"/>
    <property type="match status" value="1"/>
</dbReference>
<dbReference type="AlphaFoldDB" id="A0A0G1B9C7"/>
<reference evidence="2 3" key="1">
    <citation type="journal article" date="2015" name="Nature">
        <title>rRNA introns, odd ribosomes, and small enigmatic genomes across a large radiation of phyla.</title>
        <authorList>
            <person name="Brown C.T."/>
            <person name="Hug L.A."/>
            <person name="Thomas B.C."/>
            <person name="Sharon I."/>
            <person name="Castelle C.J."/>
            <person name="Singh A."/>
            <person name="Wilkins M.J."/>
            <person name="Williams K.H."/>
            <person name="Banfield J.F."/>
        </authorList>
    </citation>
    <scope>NUCLEOTIDE SEQUENCE [LARGE SCALE GENOMIC DNA]</scope>
</reference>
<dbReference type="InterPro" id="IPR037523">
    <property type="entry name" value="VOC_core"/>
</dbReference>
<comment type="caution">
    <text evidence="2">The sequence shown here is derived from an EMBL/GenBank/DDBJ whole genome shotgun (WGS) entry which is preliminary data.</text>
</comment>
<dbReference type="InterPro" id="IPR004360">
    <property type="entry name" value="Glyas_Fos-R_dOase_dom"/>
</dbReference>
<evidence type="ECO:0000313" key="3">
    <source>
        <dbReference type="Proteomes" id="UP000034785"/>
    </source>
</evidence>
<dbReference type="InterPro" id="IPR029068">
    <property type="entry name" value="Glyas_Bleomycin-R_OHBP_Dase"/>
</dbReference>
<sequence length="120" mass="13808">MLNLNSIMVGTMQPKEMAEFYEKVFGKKADWSESNWHGWKIGSTFITIGEHSEMKGKTKDPGRVMYNFETKEVKEEFERIKKLGAKVIKEPYEMGGGLIATFADPDGNYFQLMTPWEEGK</sequence>
<dbReference type="EMBL" id="LCEJ01000042">
    <property type="protein sequence ID" value="KKS69892.1"/>
    <property type="molecule type" value="Genomic_DNA"/>
</dbReference>
<gene>
    <name evidence="2" type="ORF">UV41_C0042G0006</name>
</gene>
<dbReference type="SUPFAM" id="SSF54593">
    <property type="entry name" value="Glyoxalase/Bleomycin resistance protein/Dihydroxybiphenyl dioxygenase"/>
    <property type="match status" value="1"/>
</dbReference>
<dbReference type="Gene3D" id="3.10.180.10">
    <property type="entry name" value="2,3-Dihydroxybiphenyl 1,2-Dioxygenase, domain 1"/>
    <property type="match status" value="1"/>
</dbReference>
<dbReference type="Proteomes" id="UP000034785">
    <property type="component" value="Unassembled WGS sequence"/>
</dbReference>
<protein>
    <recommendedName>
        <fullName evidence="1">VOC domain-containing protein</fullName>
    </recommendedName>
</protein>
<feature type="domain" description="VOC" evidence="1">
    <location>
        <begin position="3"/>
        <end position="115"/>
    </location>
</feature>
<organism evidence="2 3">
    <name type="scientific">Candidatus Daviesbacteria bacterium GW2011_GWA2_42_7</name>
    <dbReference type="NCBI Taxonomy" id="1618425"/>
    <lineage>
        <taxon>Bacteria</taxon>
        <taxon>Candidatus Daviesiibacteriota</taxon>
    </lineage>
</organism>
<dbReference type="PANTHER" id="PTHR33993:SF14">
    <property type="entry name" value="GB|AAF24581.1"/>
    <property type="match status" value="1"/>
</dbReference>
<proteinExistence type="predicted"/>
<accession>A0A0G1B9C7</accession>
<dbReference type="Pfam" id="PF00903">
    <property type="entry name" value="Glyoxalase"/>
    <property type="match status" value="1"/>
</dbReference>
<dbReference type="InterPro" id="IPR052164">
    <property type="entry name" value="Anthracycline_SecMetBiosynth"/>
</dbReference>